<dbReference type="EC" id="2.7.1.108" evidence="3"/>
<dbReference type="OrthoDB" id="377083at2759"/>
<reference evidence="12" key="2">
    <citation type="submission" date="2021-04" db="EMBL/GenBank/DDBJ databases">
        <authorList>
            <person name="Podell S."/>
        </authorList>
    </citation>
    <scope>NUCLEOTIDE SEQUENCE</scope>
    <source>
        <strain evidence="12">Hildebrandi</strain>
    </source>
</reference>
<comment type="caution">
    <text evidence="12">The sequence shown here is derived from an EMBL/GenBank/DDBJ whole genome shotgun (WGS) entry which is preliminary data.</text>
</comment>
<name>A0A9K3LZR9_9STRA</name>
<gene>
    <name evidence="12" type="ORF">IV203_020005</name>
</gene>
<keyword evidence="8 11" id="KW-1133">Transmembrane helix</keyword>
<feature type="transmembrane region" description="Helical" evidence="11">
    <location>
        <begin position="523"/>
        <end position="543"/>
    </location>
</feature>
<accession>A0A9K3LZR9</accession>
<keyword evidence="6" id="KW-0418">Kinase</keyword>
<dbReference type="AlphaFoldDB" id="A0A9K3LZR9"/>
<dbReference type="GO" id="GO:0005789">
    <property type="term" value="C:endoplasmic reticulum membrane"/>
    <property type="evidence" value="ECO:0007669"/>
    <property type="project" value="UniProtKB-SubCell"/>
</dbReference>
<evidence type="ECO:0000256" key="5">
    <source>
        <dbReference type="ARBA" id="ARBA00022692"/>
    </source>
</evidence>
<dbReference type="EMBL" id="JAGRRH010000004">
    <property type="protein sequence ID" value="KAG7371435.1"/>
    <property type="molecule type" value="Genomic_DNA"/>
</dbReference>
<protein>
    <recommendedName>
        <fullName evidence="3">dolichol kinase</fullName>
        <ecNumber evidence="3">2.7.1.108</ecNumber>
    </recommendedName>
</protein>
<dbReference type="GO" id="GO:0043048">
    <property type="term" value="P:dolichyl monophosphate biosynthetic process"/>
    <property type="evidence" value="ECO:0007669"/>
    <property type="project" value="TreeGrafter"/>
</dbReference>
<evidence type="ECO:0000313" key="13">
    <source>
        <dbReference type="Proteomes" id="UP000693970"/>
    </source>
</evidence>
<feature type="transmembrane region" description="Helical" evidence="11">
    <location>
        <begin position="283"/>
        <end position="303"/>
    </location>
</feature>
<sequence>MCSVRPSSSFASSLFTIAPSQVETYIWIALSIAIWIGRFRSWTCWIWFIQEVWLLLQLLSYGGTKNNNNNNNNNKRDTPDHRRYIGGGGGGGGGHDESNHHFAALAMCMVMMPGTLQAMAKAIAVNDWDVTASSWSYYTMIIAFLGGRSHNLLVVMMVGMLLGMATSNGGGVNLPLLSITVLYWFTLEFLFQAFQTSVMMANAFSFAELRCICMILSMMIITFVGDVSKTDDQYFRLLLLQPFIPAISAMYVRVALSGFLGCAVTTCAIAMSTITIRQWWIRLLVNIVGPLVVVEFTLQSVGYTKRQLYVLPMSLQWLMDFLMDTESGYPRYYGLLYWGVILSVTSLPTYYLLTVPTDRIPVVVTRKWFHLIAIMLFGPVIMIMPQLMALSFVIAICVLMVLETLRRDLPSLQSFYVTFVDCTKDNDDQIIVSHIFLIFGCAAPLWLSLVVADATNNNTPSLLLAEFGVLCIGIGDAMGAVIGKLYGRQKWGGTNPRTLEGTFAMWLSMIVGGVLLCREGKDVFALMLATSFTTLLEAFTIHLDNLVLPLVGSTILLLML</sequence>
<feature type="transmembrane region" description="Helical" evidence="11">
    <location>
        <begin position="14"/>
        <end position="37"/>
    </location>
</feature>
<reference evidence="12" key="1">
    <citation type="journal article" date="2021" name="Sci. Rep.">
        <title>Diploid genomic architecture of Nitzschia inconspicua, an elite biomass production diatom.</title>
        <authorList>
            <person name="Oliver A."/>
            <person name="Podell S."/>
            <person name="Pinowska A."/>
            <person name="Traller J.C."/>
            <person name="Smith S.R."/>
            <person name="McClure R."/>
            <person name="Beliaev A."/>
            <person name="Bohutskyi P."/>
            <person name="Hill E.A."/>
            <person name="Rabines A."/>
            <person name="Zheng H."/>
            <person name="Allen L.Z."/>
            <person name="Kuo A."/>
            <person name="Grigoriev I.V."/>
            <person name="Allen A.E."/>
            <person name="Hazlebeck D."/>
            <person name="Allen E.E."/>
        </authorList>
    </citation>
    <scope>NUCLEOTIDE SEQUENCE</scope>
    <source>
        <strain evidence="12">Hildebrandi</strain>
    </source>
</reference>
<evidence type="ECO:0000313" key="12">
    <source>
        <dbReference type="EMBL" id="KAG7371435.1"/>
    </source>
</evidence>
<feature type="transmembrane region" description="Helical" evidence="11">
    <location>
        <begin position="430"/>
        <end position="451"/>
    </location>
</feature>
<feature type="transmembrane region" description="Helical" evidence="11">
    <location>
        <begin position="463"/>
        <end position="486"/>
    </location>
</feature>
<feature type="transmembrane region" description="Helical" evidence="11">
    <location>
        <begin position="374"/>
        <end position="402"/>
    </location>
</feature>
<evidence type="ECO:0000256" key="1">
    <source>
        <dbReference type="ARBA" id="ARBA00004477"/>
    </source>
</evidence>
<organism evidence="12 13">
    <name type="scientific">Nitzschia inconspicua</name>
    <dbReference type="NCBI Taxonomy" id="303405"/>
    <lineage>
        <taxon>Eukaryota</taxon>
        <taxon>Sar</taxon>
        <taxon>Stramenopiles</taxon>
        <taxon>Ochrophyta</taxon>
        <taxon>Bacillariophyta</taxon>
        <taxon>Bacillariophyceae</taxon>
        <taxon>Bacillariophycidae</taxon>
        <taxon>Bacillariales</taxon>
        <taxon>Bacillariaceae</taxon>
        <taxon>Nitzschia</taxon>
    </lineage>
</organism>
<dbReference type="PANTHER" id="PTHR13205:SF15">
    <property type="entry name" value="DOLICHOL KINASE"/>
    <property type="match status" value="1"/>
</dbReference>
<evidence type="ECO:0000256" key="3">
    <source>
        <dbReference type="ARBA" id="ARBA00012132"/>
    </source>
</evidence>
<keyword evidence="7" id="KW-0256">Endoplasmic reticulum</keyword>
<dbReference type="PANTHER" id="PTHR13205">
    <property type="entry name" value="TRANSMEMBRANE PROTEIN 15-RELATED"/>
    <property type="match status" value="1"/>
</dbReference>
<feature type="compositionally biased region" description="Basic and acidic residues" evidence="10">
    <location>
        <begin position="74"/>
        <end position="83"/>
    </location>
</feature>
<feature type="transmembrane region" description="Helical" evidence="11">
    <location>
        <begin position="44"/>
        <end position="63"/>
    </location>
</feature>
<dbReference type="InterPro" id="IPR032974">
    <property type="entry name" value="Polypren_kinase"/>
</dbReference>
<comment type="similarity">
    <text evidence="2">Belongs to the polyprenol kinase family.</text>
</comment>
<proteinExistence type="inferred from homology"/>
<feature type="transmembrane region" description="Helical" evidence="11">
    <location>
        <begin position="332"/>
        <end position="353"/>
    </location>
</feature>
<dbReference type="GO" id="GO:0004168">
    <property type="term" value="F:dolichol kinase activity"/>
    <property type="evidence" value="ECO:0007669"/>
    <property type="project" value="UniProtKB-EC"/>
</dbReference>
<evidence type="ECO:0000256" key="2">
    <source>
        <dbReference type="ARBA" id="ARBA00010794"/>
    </source>
</evidence>
<evidence type="ECO:0000256" key="9">
    <source>
        <dbReference type="ARBA" id="ARBA00023136"/>
    </source>
</evidence>
<evidence type="ECO:0000256" key="8">
    <source>
        <dbReference type="ARBA" id="ARBA00022989"/>
    </source>
</evidence>
<feature type="transmembrane region" description="Helical" evidence="11">
    <location>
        <begin position="137"/>
        <end position="162"/>
    </location>
</feature>
<feature type="transmembrane region" description="Helical" evidence="11">
    <location>
        <begin position="203"/>
        <end position="224"/>
    </location>
</feature>
<feature type="transmembrane region" description="Helical" evidence="11">
    <location>
        <begin position="498"/>
        <end position="516"/>
    </location>
</feature>
<feature type="transmembrane region" description="Helical" evidence="11">
    <location>
        <begin position="244"/>
        <end position="271"/>
    </location>
</feature>
<evidence type="ECO:0000256" key="4">
    <source>
        <dbReference type="ARBA" id="ARBA00022679"/>
    </source>
</evidence>
<keyword evidence="5 11" id="KW-0812">Transmembrane</keyword>
<keyword evidence="4" id="KW-0808">Transferase</keyword>
<evidence type="ECO:0000256" key="6">
    <source>
        <dbReference type="ARBA" id="ARBA00022777"/>
    </source>
</evidence>
<feature type="transmembrane region" description="Helical" evidence="11">
    <location>
        <begin position="102"/>
        <end position="125"/>
    </location>
</feature>
<feature type="region of interest" description="Disordered" evidence="10">
    <location>
        <begin position="67"/>
        <end position="93"/>
    </location>
</feature>
<evidence type="ECO:0000256" key="7">
    <source>
        <dbReference type="ARBA" id="ARBA00022824"/>
    </source>
</evidence>
<evidence type="ECO:0000256" key="11">
    <source>
        <dbReference type="SAM" id="Phobius"/>
    </source>
</evidence>
<evidence type="ECO:0000256" key="10">
    <source>
        <dbReference type="SAM" id="MobiDB-lite"/>
    </source>
</evidence>
<keyword evidence="13" id="KW-1185">Reference proteome</keyword>
<comment type="subcellular location">
    <subcellularLocation>
        <location evidence="1">Endoplasmic reticulum membrane</location>
        <topology evidence="1">Multi-pass membrane protein</topology>
    </subcellularLocation>
</comment>
<feature type="transmembrane region" description="Helical" evidence="11">
    <location>
        <begin position="174"/>
        <end position="191"/>
    </location>
</feature>
<keyword evidence="9 11" id="KW-0472">Membrane</keyword>
<dbReference type="Proteomes" id="UP000693970">
    <property type="component" value="Unassembled WGS sequence"/>
</dbReference>